<keyword evidence="3" id="KW-0274">FAD</keyword>
<dbReference type="PANTHER" id="PTHR46091">
    <property type="entry name" value="BLR7054 PROTEIN"/>
    <property type="match status" value="1"/>
</dbReference>
<dbReference type="Pfam" id="PF01593">
    <property type="entry name" value="Amino_oxidase"/>
    <property type="match status" value="1"/>
</dbReference>
<keyword evidence="2" id="KW-0732">Signal</keyword>
<reference evidence="7 8" key="1">
    <citation type="submission" date="2016-11" db="EMBL/GenBank/DDBJ databases">
        <authorList>
            <person name="Jaros S."/>
            <person name="Januszkiewicz K."/>
            <person name="Wedrychowicz H."/>
        </authorList>
    </citation>
    <scope>NUCLEOTIDE SEQUENCE [LARGE SCALE GENOMIC DNA]</scope>
    <source>
        <strain evidence="7 8">GAS138</strain>
    </source>
</reference>
<evidence type="ECO:0000259" key="6">
    <source>
        <dbReference type="Pfam" id="PF01593"/>
    </source>
</evidence>
<dbReference type="Proteomes" id="UP000189796">
    <property type="component" value="Chromosome I"/>
</dbReference>
<dbReference type="InterPro" id="IPR002937">
    <property type="entry name" value="Amino_oxidase"/>
</dbReference>
<keyword evidence="1" id="KW-0285">Flavoprotein</keyword>
<dbReference type="InterPro" id="IPR036188">
    <property type="entry name" value="FAD/NAD-bd_sf"/>
</dbReference>
<evidence type="ECO:0000313" key="7">
    <source>
        <dbReference type="EMBL" id="SHH92515.1"/>
    </source>
</evidence>
<keyword evidence="4" id="KW-0521">NADP</keyword>
<evidence type="ECO:0000313" key="8">
    <source>
        <dbReference type="Proteomes" id="UP000189796"/>
    </source>
</evidence>
<evidence type="ECO:0000256" key="3">
    <source>
        <dbReference type="ARBA" id="ARBA00022827"/>
    </source>
</evidence>
<feature type="domain" description="Amine oxidase" evidence="6">
    <location>
        <begin position="13"/>
        <end position="511"/>
    </location>
</feature>
<evidence type="ECO:0000256" key="2">
    <source>
        <dbReference type="ARBA" id="ARBA00022729"/>
    </source>
</evidence>
<dbReference type="AlphaFoldDB" id="A0A1M5WXS0"/>
<dbReference type="RefSeq" id="WP_079605190.1">
    <property type="nucleotide sequence ID" value="NZ_LT670817.1"/>
</dbReference>
<dbReference type="Gene3D" id="3.50.50.60">
    <property type="entry name" value="FAD/NAD(P)-binding domain"/>
    <property type="match status" value="2"/>
</dbReference>
<proteinExistence type="predicted"/>
<evidence type="ECO:0000256" key="1">
    <source>
        <dbReference type="ARBA" id="ARBA00022630"/>
    </source>
</evidence>
<evidence type="ECO:0000256" key="4">
    <source>
        <dbReference type="ARBA" id="ARBA00022857"/>
    </source>
</evidence>
<gene>
    <name evidence="7" type="ORF">SAMN05443248_6880</name>
</gene>
<protein>
    <submittedName>
        <fullName evidence="7">Phytoene dehydrogenase-related protein</fullName>
    </submittedName>
</protein>
<organism evidence="7 8">
    <name type="scientific">Bradyrhizobium erythrophlei</name>
    <dbReference type="NCBI Taxonomy" id="1437360"/>
    <lineage>
        <taxon>Bacteria</taxon>
        <taxon>Pseudomonadati</taxon>
        <taxon>Pseudomonadota</taxon>
        <taxon>Alphaproteobacteria</taxon>
        <taxon>Hyphomicrobiales</taxon>
        <taxon>Nitrobacteraceae</taxon>
        <taxon>Bradyrhizobium</taxon>
    </lineage>
</organism>
<dbReference type="PRINTS" id="PR00420">
    <property type="entry name" value="RNGMNOXGNASE"/>
</dbReference>
<dbReference type="SUPFAM" id="SSF51905">
    <property type="entry name" value="FAD/NAD(P)-binding domain"/>
    <property type="match status" value="1"/>
</dbReference>
<keyword evidence="5" id="KW-0520">NAD</keyword>
<dbReference type="GO" id="GO:0016491">
    <property type="term" value="F:oxidoreductase activity"/>
    <property type="evidence" value="ECO:0007669"/>
    <property type="project" value="InterPro"/>
</dbReference>
<sequence>MARYDVVVIGAGLGGLTAGAILARAGRKVLVIERSNSVGGAASSYKVGDLFVEGSLHETSDPHDPRDPKHGVLKRAGVIDAVKWIPAGAFYEARGGPLGEPFVMPDNFDAARRALTERFPEARTGIHQLLEEMERIAAAAGTLSQGREALKNPRQALGALLKLTPAIRDWRLSLSQKLDRTFGDNEAVKCALAANLSYYHDDPATLWWVFFAMAQGGYLQSGGRYVQGGSQRLSSALARAIRAAGGEVMVRRVVSRIAVGSQGGPSIVTHTARDGTDPGQVEGLRIVSNAAPSALAPLLPAAVAQKLTEDYAQRTSSISLFALTLGLSKPPREFGISAYSTQLLPRDMKRLSDYAQGAALMAGEPGERMPPMSVVDYAAIDSGVPAPPYVLSIIGPDLLSNWESSDMDAYREKRGRWQDAIVHYLSSFYPGLADGVVASSFNTALSVRQYLDAPGGAVYGFAPTPPRSLWRMPARSPRTAVPGLYLASAYAGFGGYTGVVQSAGECADMILREQ</sequence>
<name>A0A1M5WXS0_9BRAD</name>
<dbReference type="EMBL" id="LT670817">
    <property type="protein sequence ID" value="SHH92515.1"/>
    <property type="molecule type" value="Genomic_DNA"/>
</dbReference>
<dbReference type="PANTHER" id="PTHR46091:SF3">
    <property type="entry name" value="AMINE OXIDASE DOMAIN-CONTAINING PROTEIN"/>
    <property type="match status" value="1"/>
</dbReference>
<dbReference type="InterPro" id="IPR052206">
    <property type="entry name" value="Retinol_saturase"/>
</dbReference>
<dbReference type="OrthoDB" id="9774675at2"/>
<accession>A0A1M5WXS0</accession>
<evidence type="ECO:0000256" key="5">
    <source>
        <dbReference type="ARBA" id="ARBA00023027"/>
    </source>
</evidence>